<keyword evidence="3" id="KW-1185">Reference proteome</keyword>
<organism evidence="2 3">
    <name type="scientific">Cylindrotheca closterium</name>
    <dbReference type="NCBI Taxonomy" id="2856"/>
    <lineage>
        <taxon>Eukaryota</taxon>
        <taxon>Sar</taxon>
        <taxon>Stramenopiles</taxon>
        <taxon>Ochrophyta</taxon>
        <taxon>Bacillariophyta</taxon>
        <taxon>Bacillariophyceae</taxon>
        <taxon>Bacillariophycidae</taxon>
        <taxon>Bacillariales</taxon>
        <taxon>Bacillariaceae</taxon>
        <taxon>Cylindrotheca</taxon>
    </lineage>
</organism>
<gene>
    <name evidence="2" type="ORF">CYCCA115_LOCUS14674</name>
</gene>
<evidence type="ECO:0000313" key="2">
    <source>
        <dbReference type="EMBL" id="CAJ1954079.1"/>
    </source>
</evidence>
<dbReference type="AlphaFoldDB" id="A0AAD2JJ88"/>
<comment type="caution">
    <text evidence="2">The sequence shown here is derived from an EMBL/GenBank/DDBJ whole genome shotgun (WGS) entry which is preliminary data.</text>
</comment>
<evidence type="ECO:0000313" key="3">
    <source>
        <dbReference type="Proteomes" id="UP001295423"/>
    </source>
</evidence>
<dbReference type="Proteomes" id="UP001295423">
    <property type="component" value="Unassembled WGS sequence"/>
</dbReference>
<reference evidence="2" key="1">
    <citation type="submission" date="2023-08" db="EMBL/GenBank/DDBJ databases">
        <authorList>
            <person name="Audoor S."/>
            <person name="Bilcke G."/>
        </authorList>
    </citation>
    <scope>NUCLEOTIDE SEQUENCE</scope>
</reference>
<name>A0AAD2JJ88_9STRA</name>
<evidence type="ECO:0000256" key="1">
    <source>
        <dbReference type="SAM" id="MobiDB-lite"/>
    </source>
</evidence>
<accession>A0AAD2JJ88</accession>
<proteinExistence type="predicted"/>
<dbReference type="EMBL" id="CAKOGP040001857">
    <property type="protein sequence ID" value="CAJ1954079.1"/>
    <property type="molecule type" value="Genomic_DNA"/>
</dbReference>
<feature type="region of interest" description="Disordered" evidence="1">
    <location>
        <begin position="19"/>
        <end position="57"/>
    </location>
</feature>
<protein>
    <submittedName>
        <fullName evidence="2">Uncharacterized protein</fullName>
    </submittedName>
</protein>
<feature type="compositionally biased region" description="Low complexity" evidence="1">
    <location>
        <begin position="19"/>
        <end position="29"/>
    </location>
</feature>
<sequence length="173" mass="19541">MGKYTSLKVVLTTVNKAGGSTSKSVSVAKKSGKKRLENASAVDLRQPKDRDPSGTNDSEIQELIASFPPLIDFGLSTHDLVAIGYDYNSTKILFGNSIFNQWMENHNNRWTQALPRFDSPFKDLYATYSVEVRVNMLFAQYANDWRRVLKFLILLFDDDAVGSVDKNTEYTWG</sequence>